<dbReference type="InterPro" id="IPR017900">
    <property type="entry name" value="4Fe4S_Fe_S_CS"/>
</dbReference>
<name>A0ABR7CNZ5_9BACT</name>
<feature type="domain" description="4Fe-4S ferredoxin-type" evidence="5">
    <location>
        <begin position="43"/>
        <end position="72"/>
    </location>
</feature>
<gene>
    <name evidence="6" type="ORF">H8S08_10260</name>
</gene>
<accession>A0ABR7CNZ5</accession>
<dbReference type="InterPro" id="IPR017896">
    <property type="entry name" value="4Fe4S_Fe-S-bd"/>
</dbReference>
<keyword evidence="1" id="KW-0004">4Fe-4S</keyword>
<dbReference type="PROSITE" id="PS51379">
    <property type="entry name" value="4FE4S_FER_2"/>
    <property type="match status" value="2"/>
</dbReference>
<dbReference type="PROSITE" id="PS00198">
    <property type="entry name" value="4FE4S_FER_1"/>
    <property type="match status" value="2"/>
</dbReference>
<keyword evidence="2" id="KW-0479">Metal-binding</keyword>
<dbReference type="PANTHER" id="PTHR43687">
    <property type="entry name" value="ADENYLYLSULFATE REDUCTASE, BETA SUBUNIT"/>
    <property type="match status" value="1"/>
</dbReference>
<dbReference type="EMBL" id="JACOOK010000005">
    <property type="protein sequence ID" value="MBC5617394.1"/>
    <property type="molecule type" value="Genomic_DNA"/>
</dbReference>
<sequence length="77" mass="8318">MAKIKGTVVIERDRCKGCRVCVEACPMRVLDLAAEVNAKGYNYARMVDPDACTGCASCALVCPDCCITVYRQKNPGV</sequence>
<dbReference type="InterPro" id="IPR050572">
    <property type="entry name" value="Fe-S_Ferredoxin"/>
</dbReference>
<reference evidence="6 7" key="1">
    <citation type="submission" date="2020-08" db="EMBL/GenBank/DDBJ databases">
        <title>Genome public.</title>
        <authorList>
            <person name="Liu C."/>
            <person name="Sun Q."/>
        </authorList>
    </citation>
    <scope>NUCLEOTIDE SEQUENCE [LARGE SCALE GENOMIC DNA]</scope>
    <source>
        <strain evidence="6 7">New-7</strain>
    </source>
</reference>
<feature type="domain" description="4Fe-4S ferredoxin-type" evidence="5">
    <location>
        <begin position="6"/>
        <end position="35"/>
    </location>
</feature>
<comment type="caution">
    <text evidence="6">The sequence shown here is derived from an EMBL/GenBank/DDBJ whole genome shotgun (WGS) entry which is preliminary data.</text>
</comment>
<dbReference type="Proteomes" id="UP000636891">
    <property type="component" value="Unassembled WGS sequence"/>
</dbReference>
<evidence type="ECO:0000256" key="3">
    <source>
        <dbReference type="ARBA" id="ARBA00023004"/>
    </source>
</evidence>
<dbReference type="PANTHER" id="PTHR43687:SF1">
    <property type="entry name" value="FERREDOXIN III"/>
    <property type="match status" value="1"/>
</dbReference>
<keyword evidence="7" id="KW-1185">Reference proteome</keyword>
<keyword evidence="3" id="KW-0408">Iron</keyword>
<evidence type="ECO:0000256" key="1">
    <source>
        <dbReference type="ARBA" id="ARBA00022485"/>
    </source>
</evidence>
<dbReference type="RefSeq" id="WP_118457143.1">
    <property type="nucleotide sequence ID" value="NZ_JACOOK010000005.1"/>
</dbReference>
<evidence type="ECO:0000313" key="7">
    <source>
        <dbReference type="Proteomes" id="UP000636891"/>
    </source>
</evidence>
<evidence type="ECO:0000256" key="4">
    <source>
        <dbReference type="ARBA" id="ARBA00023014"/>
    </source>
</evidence>
<organism evidence="6 7">
    <name type="scientific">Alistipes hominis</name>
    <dbReference type="NCBI Taxonomy" id="2763015"/>
    <lineage>
        <taxon>Bacteria</taxon>
        <taxon>Pseudomonadati</taxon>
        <taxon>Bacteroidota</taxon>
        <taxon>Bacteroidia</taxon>
        <taxon>Bacteroidales</taxon>
        <taxon>Rikenellaceae</taxon>
        <taxon>Alistipes</taxon>
    </lineage>
</organism>
<evidence type="ECO:0000256" key="2">
    <source>
        <dbReference type="ARBA" id="ARBA00022723"/>
    </source>
</evidence>
<protein>
    <submittedName>
        <fullName evidence="6">4Fe-4S binding protein</fullName>
    </submittedName>
</protein>
<evidence type="ECO:0000259" key="5">
    <source>
        <dbReference type="PROSITE" id="PS51379"/>
    </source>
</evidence>
<evidence type="ECO:0000313" key="6">
    <source>
        <dbReference type="EMBL" id="MBC5617394.1"/>
    </source>
</evidence>
<dbReference type="Pfam" id="PF12838">
    <property type="entry name" value="Fer4_7"/>
    <property type="match status" value="1"/>
</dbReference>
<dbReference type="Gene3D" id="3.30.70.20">
    <property type="match status" value="1"/>
</dbReference>
<dbReference type="SUPFAM" id="SSF54862">
    <property type="entry name" value="4Fe-4S ferredoxins"/>
    <property type="match status" value="1"/>
</dbReference>
<proteinExistence type="predicted"/>
<keyword evidence="4" id="KW-0411">Iron-sulfur</keyword>